<keyword evidence="2" id="KW-0472">Membrane</keyword>
<feature type="transmembrane region" description="Helical" evidence="2">
    <location>
        <begin position="57"/>
        <end position="78"/>
    </location>
</feature>
<accession>A0AA41UDE9</accession>
<keyword evidence="2" id="KW-0812">Transmembrane</keyword>
<dbReference type="GO" id="GO:0016020">
    <property type="term" value="C:membrane"/>
    <property type="evidence" value="ECO:0007669"/>
    <property type="project" value="InterPro"/>
</dbReference>
<dbReference type="GO" id="GO:0032153">
    <property type="term" value="C:cell division site"/>
    <property type="evidence" value="ECO:0007669"/>
    <property type="project" value="TreeGrafter"/>
</dbReference>
<dbReference type="Proteomes" id="UP001156140">
    <property type="component" value="Unassembled WGS sequence"/>
</dbReference>
<dbReference type="EMBL" id="JALAZD010000004">
    <property type="protein sequence ID" value="MCI0129325.1"/>
    <property type="molecule type" value="Genomic_DNA"/>
</dbReference>
<feature type="transmembrane region" description="Helical" evidence="2">
    <location>
        <begin position="200"/>
        <end position="221"/>
    </location>
</feature>
<evidence type="ECO:0000313" key="3">
    <source>
        <dbReference type="EMBL" id="MCI0129325.1"/>
    </source>
</evidence>
<reference evidence="3" key="1">
    <citation type="submission" date="2022-03" db="EMBL/GenBank/DDBJ databases">
        <title>The complete genome sequence of a Methyloterrigena soli.</title>
        <authorList>
            <person name="Zi Z."/>
        </authorList>
    </citation>
    <scope>NUCLEOTIDE SEQUENCE</scope>
    <source>
        <strain evidence="3">M48</strain>
    </source>
</reference>
<gene>
    <name evidence="3" type="ORF">ML536_21025</name>
</gene>
<evidence type="ECO:0000313" key="4">
    <source>
        <dbReference type="Proteomes" id="UP001156140"/>
    </source>
</evidence>
<dbReference type="GO" id="GO:0051301">
    <property type="term" value="P:cell division"/>
    <property type="evidence" value="ECO:0007669"/>
    <property type="project" value="InterPro"/>
</dbReference>
<evidence type="ECO:0000256" key="1">
    <source>
        <dbReference type="SAM" id="MobiDB-lite"/>
    </source>
</evidence>
<dbReference type="AlphaFoldDB" id="A0AA41UDE9"/>
<feature type="transmembrane region" description="Helical" evidence="2">
    <location>
        <begin position="293"/>
        <end position="323"/>
    </location>
</feature>
<feature type="transmembrane region" description="Helical" evidence="2">
    <location>
        <begin position="263"/>
        <end position="281"/>
    </location>
</feature>
<protein>
    <submittedName>
        <fullName evidence="3">ABC transporter permease</fullName>
    </submittedName>
</protein>
<comment type="caution">
    <text evidence="3">The sequence shown here is derived from an EMBL/GenBank/DDBJ whole genome shotgun (WGS) entry which is preliminary data.</text>
</comment>
<organism evidence="3 4">
    <name type="scientific">Paradevosia shaoguanensis</name>
    <dbReference type="NCBI Taxonomy" id="1335043"/>
    <lineage>
        <taxon>Bacteria</taxon>
        <taxon>Pseudomonadati</taxon>
        <taxon>Pseudomonadota</taxon>
        <taxon>Alphaproteobacteria</taxon>
        <taxon>Hyphomicrobiales</taxon>
        <taxon>Devosiaceae</taxon>
        <taxon>Paradevosia</taxon>
    </lineage>
</organism>
<name>A0AA41UDE9_9HYPH</name>
<feature type="region of interest" description="Disordered" evidence="1">
    <location>
        <begin position="1"/>
        <end position="40"/>
    </location>
</feature>
<dbReference type="PANTHER" id="PTHR47755:SF1">
    <property type="entry name" value="CELL DIVISION PROTEIN FTSX"/>
    <property type="match status" value="1"/>
</dbReference>
<evidence type="ECO:0000256" key="2">
    <source>
        <dbReference type="SAM" id="Phobius"/>
    </source>
</evidence>
<dbReference type="PANTHER" id="PTHR47755">
    <property type="entry name" value="CELL DIVISION PROTEIN FTSX"/>
    <property type="match status" value="1"/>
</dbReference>
<feature type="transmembrane region" description="Helical" evidence="2">
    <location>
        <begin position="233"/>
        <end position="251"/>
    </location>
</feature>
<keyword evidence="2" id="KW-1133">Transmembrane helix</keyword>
<proteinExistence type="predicted"/>
<keyword evidence="4" id="KW-1185">Reference proteome</keyword>
<dbReference type="RefSeq" id="WP_281737238.1">
    <property type="nucleotide sequence ID" value="NZ_JAKETQ010000004.1"/>
</dbReference>
<dbReference type="InterPro" id="IPR004513">
    <property type="entry name" value="FtsX"/>
</dbReference>
<feature type="compositionally biased region" description="Low complexity" evidence="1">
    <location>
        <begin position="13"/>
        <end position="24"/>
    </location>
</feature>
<sequence length="337" mass="35104">MPKVVNTSRAKAAKPARPAAVKQVPPKPKAKPAIAKALSRSRSTPVVPEGSVAGRTLLLLIAIMTFLMALTLGGVVLVQKSAMGWSAEVGREVTIQIRPVEGEVMESNLRTAVALAEATPGVASAHALSEAENLKLLEPWLGAGLDLSAIEVPRLVVVELSDPEDADIAKLTEDLKAVKGASLDTHAAWRQQLNTMAGTIVVSGLLVLSLIGVATVLAIIFATRGTMASNREIVDVLHFIGASNAFIAGEFQGRFLSIGLRGGVIGGLAAILFFFLVATTVGNVAPDVAGTQIGYFFGTFALGWDGIIGIAAVVPVIAALTAITSRMTVRRFLSEIS</sequence>